<organism evidence="3 4">
    <name type="scientific">Paenibacillus albiflavus</name>
    <dbReference type="NCBI Taxonomy" id="2545760"/>
    <lineage>
        <taxon>Bacteria</taxon>
        <taxon>Bacillati</taxon>
        <taxon>Bacillota</taxon>
        <taxon>Bacilli</taxon>
        <taxon>Bacillales</taxon>
        <taxon>Paenibacillaceae</taxon>
        <taxon>Paenibacillus</taxon>
    </lineage>
</organism>
<evidence type="ECO:0000313" key="3">
    <source>
        <dbReference type="EMBL" id="TCZ75168.1"/>
    </source>
</evidence>
<dbReference type="OrthoDB" id="2680382at2"/>
<keyword evidence="2" id="KW-0472">Membrane</keyword>
<evidence type="ECO:0000256" key="2">
    <source>
        <dbReference type="SAM" id="Phobius"/>
    </source>
</evidence>
<comment type="caution">
    <text evidence="3">The sequence shown here is derived from an EMBL/GenBank/DDBJ whole genome shotgun (WGS) entry which is preliminary data.</text>
</comment>
<protein>
    <recommendedName>
        <fullName evidence="5">SPOR domain-containing protein</fullName>
    </recommendedName>
</protein>
<reference evidence="3 4" key="1">
    <citation type="submission" date="2019-03" db="EMBL/GenBank/DDBJ databases">
        <authorList>
            <person name="Kim M.K.M."/>
        </authorList>
    </citation>
    <scope>NUCLEOTIDE SEQUENCE [LARGE SCALE GENOMIC DNA]</scope>
    <source>
        <strain evidence="3 4">18JY21-1</strain>
    </source>
</reference>
<feature type="region of interest" description="Disordered" evidence="1">
    <location>
        <begin position="34"/>
        <end position="64"/>
    </location>
</feature>
<sequence length="400" mass="43908">MNKNKISIQFDHRGRRVQGVDRQTIGTNKVLPFRQHEAKQDEAKPLPEVSTEFSPWQHGTEEDEVIGDKEEQLELDRAQHSAPTESIWELNRDQIWVDDVFQGVMLRKRPPTSWWKSILLIGAAIVTGATLGLFIMNLLNPGEGQRLDAAQPNLGTTIVSSTSPSSSPASQVAGTDEAVRPVISGMQGIHIVKAQINAFSYQLLQHGVFNSQSVGQSAIDGLKRQGYTAAVEQGEKMIVYAAFASNKSEAQRLSALLKEKKIDIYVKSVEMPGLTQINWSGAKPENVSDYLVNGDKLLRMMNGVAVAHLEEAQITPFEPVTMKAIQEAYASWTAALNAISDGGDAANKSILAMNESMKAAVQAFEAYEKKPSASALWQAQAAMMKYVIEQKQLYSVIAPI</sequence>
<feature type="transmembrane region" description="Helical" evidence="2">
    <location>
        <begin position="117"/>
        <end position="139"/>
    </location>
</feature>
<evidence type="ECO:0008006" key="5">
    <source>
        <dbReference type="Google" id="ProtNLM"/>
    </source>
</evidence>
<dbReference type="AlphaFoldDB" id="A0A4R4EB75"/>
<proteinExistence type="predicted"/>
<gene>
    <name evidence="3" type="ORF">E0485_18660</name>
</gene>
<dbReference type="Proteomes" id="UP000295418">
    <property type="component" value="Unassembled WGS sequence"/>
</dbReference>
<evidence type="ECO:0000313" key="4">
    <source>
        <dbReference type="Proteomes" id="UP000295418"/>
    </source>
</evidence>
<keyword evidence="2" id="KW-0812">Transmembrane</keyword>
<name>A0A4R4EB75_9BACL</name>
<dbReference type="RefSeq" id="WP_132419580.1">
    <property type="nucleotide sequence ID" value="NZ_SKFG01000022.1"/>
</dbReference>
<accession>A0A4R4EB75</accession>
<feature type="compositionally biased region" description="Basic and acidic residues" evidence="1">
    <location>
        <begin position="34"/>
        <end position="45"/>
    </location>
</feature>
<keyword evidence="2" id="KW-1133">Transmembrane helix</keyword>
<evidence type="ECO:0000256" key="1">
    <source>
        <dbReference type="SAM" id="MobiDB-lite"/>
    </source>
</evidence>
<dbReference type="EMBL" id="SKFG01000022">
    <property type="protein sequence ID" value="TCZ75168.1"/>
    <property type="molecule type" value="Genomic_DNA"/>
</dbReference>
<keyword evidence="4" id="KW-1185">Reference proteome</keyword>